<evidence type="ECO:0000256" key="4">
    <source>
        <dbReference type="ARBA" id="ARBA00022833"/>
    </source>
</evidence>
<dbReference type="PROSITE" id="PS01357">
    <property type="entry name" value="ZF_ZZ_1"/>
    <property type="match status" value="1"/>
</dbReference>
<feature type="compositionally biased region" description="Basic and acidic residues" evidence="10">
    <location>
        <begin position="525"/>
        <end position="539"/>
    </location>
</feature>
<keyword evidence="8" id="KW-0539">Nucleus</keyword>
<dbReference type="CDD" id="cd02336">
    <property type="entry name" value="ZZ_RSC8"/>
    <property type="match status" value="1"/>
</dbReference>
<feature type="compositionally biased region" description="Polar residues" evidence="10">
    <location>
        <begin position="724"/>
        <end position="735"/>
    </location>
</feature>
<evidence type="ECO:0000256" key="9">
    <source>
        <dbReference type="PROSITE-ProRule" id="PRU00228"/>
    </source>
</evidence>
<evidence type="ECO:0000259" key="11">
    <source>
        <dbReference type="PROSITE" id="PS50090"/>
    </source>
</evidence>
<dbReference type="FunFam" id="1.10.10.60:FF:000014">
    <property type="entry name" value="SWI/SNF complex subunit SMARCC2 isoform C"/>
    <property type="match status" value="1"/>
</dbReference>
<feature type="compositionally biased region" description="Basic and acidic residues" evidence="10">
    <location>
        <begin position="433"/>
        <end position="446"/>
    </location>
</feature>
<dbReference type="OrthoDB" id="118550at2759"/>
<dbReference type="PROSITE" id="PS50090">
    <property type="entry name" value="MYB_LIKE"/>
    <property type="match status" value="1"/>
</dbReference>
<protein>
    <submittedName>
        <fullName evidence="14">DNA-binding family protein</fullName>
    </submittedName>
</protein>
<reference evidence="15" key="1">
    <citation type="submission" date="2019-07" db="EMBL/GenBank/DDBJ databases">
        <title>De Novo Assembly of kiwifruit Actinidia rufa.</title>
        <authorList>
            <person name="Sugita-Konishi S."/>
            <person name="Sato K."/>
            <person name="Mori E."/>
            <person name="Abe Y."/>
            <person name="Kisaki G."/>
            <person name="Hamano K."/>
            <person name="Suezawa K."/>
            <person name="Otani M."/>
            <person name="Fukuda T."/>
            <person name="Manabe T."/>
            <person name="Gomi K."/>
            <person name="Tabuchi M."/>
            <person name="Akimitsu K."/>
            <person name="Kataoka I."/>
        </authorList>
    </citation>
    <scope>NUCLEOTIDE SEQUENCE [LARGE SCALE GENOMIC DNA]</scope>
    <source>
        <strain evidence="15">cv. Fuchu</strain>
    </source>
</reference>
<feature type="compositionally biased region" description="Basic and acidic residues" evidence="10">
    <location>
        <begin position="90"/>
        <end position="101"/>
    </location>
</feature>
<comment type="caution">
    <text evidence="14">The sequence shown here is derived from an EMBL/GenBank/DDBJ whole genome shotgun (WGS) entry which is preliminary data.</text>
</comment>
<evidence type="ECO:0000256" key="1">
    <source>
        <dbReference type="ARBA" id="ARBA00022473"/>
    </source>
</evidence>
<feature type="compositionally biased region" description="Polar residues" evidence="10">
    <location>
        <begin position="744"/>
        <end position="762"/>
    </location>
</feature>
<feature type="domain" description="Myb-like" evidence="11">
    <location>
        <begin position="233"/>
        <end position="283"/>
    </location>
</feature>
<keyword evidence="2" id="KW-0479">Metal-binding</keyword>
<dbReference type="Pfam" id="PF00249">
    <property type="entry name" value="Myb_DNA-binding"/>
    <property type="match status" value="1"/>
</dbReference>
<dbReference type="GO" id="GO:0005634">
    <property type="term" value="C:nucleus"/>
    <property type="evidence" value="ECO:0007669"/>
    <property type="project" value="UniProtKB-ARBA"/>
</dbReference>
<dbReference type="InterPro" id="IPR001005">
    <property type="entry name" value="SANT/Myb"/>
</dbReference>
<dbReference type="SMART" id="SM00291">
    <property type="entry name" value="ZnF_ZZ"/>
    <property type="match status" value="1"/>
</dbReference>
<feature type="compositionally biased region" description="Polar residues" evidence="10">
    <location>
        <begin position="582"/>
        <end position="595"/>
    </location>
</feature>
<dbReference type="InterPro" id="IPR000433">
    <property type="entry name" value="Znf_ZZ"/>
</dbReference>
<dbReference type="InterPro" id="IPR009057">
    <property type="entry name" value="Homeodomain-like_sf"/>
</dbReference>
<feature type="region of interest" description="Disordered" evidence="10">
    <location>
        <begin position="301"/>
        <end position="353"/>
    </location>
</feature>
<evidence type="ECO:0000256" key="5">
    <source>
        <dbReference type="ARBA" id="ARBA00023015"/>
    </source>
</evidence>
<keyword evidence="6 14" id="KW-0238">DNA-binding</keyword>
<evidence type="ECO:0000313" key="14">
    <source>
        <dbReference type="EMBL" id="GFS46191.1"/>
    </source>
</evidence>
<keyword evidence="3 9" id="KW-0863">Zinc-finger</keyword>
<dbReference type="PROSITE" id="PS51293">
    <property type="entry name" value="SANT"/>
    <property type="match status" value="1"/>
</dbReference>
<evidence type="ECO:0000256" key="6">
    <source>
        <dbReference type="ARBA" id="ARBA00023125"/>
    </source>
</evidence>
<dbReference type="SUPFAM" id="SSF57850">
    <property type="entry name" value="RING/U-box"/>
    <property type="match status" value="1"/>
</dbReference>
<feature type="domain" description="SANT" evidence="13">
    <location>
        <begin position="236"/>
        <end position="287"/>
    </location>
</feature>
<feature type="compositionally biased region" description="Basic and acidic residues" evidence="10">
    <location>
        <begin position="596"/>
        <end position="611"/>
    </location>
</feature>
<proteinExistence type="predicted"/>
<dbReference type="InterPro" id="IPR017884">
    <property type="entry name" value="SANT_dom"/>
</dbReference>
<feature type="domain" description="ZZ-type" evidence="12">
    <location>
        <begin position="179"/>
        <end position="236"/>
    </location>
</feature>
<keyword evidence="5" id="KW-0805">Transcription regulation</keyword>
<evidence type="ECO:0000256" key="10">
    <source>
        <dbReference type="SAM" id="MobiDB-lite"/>
    </source>
</evidence>
<dbReference type="SUPFAM" id="SSF46689">
    <property type="entry name" value="Homeodomain-like"/>
    <property type="match status" value="1"/>
</dbReference>
<feature type="compositionally biased region" description="Polar residues" evidence="10">
    <location>
        <begin position="10"/>
        <end position="24"/>
    </location>
</feature>
<feature type="region of interest" description="Disordered" evidence="10">
    <location>
        <begin position="1"/>
        <end position="101"/>
    </location>
</feature>
<dbReference type="Gene3D" id="1.10.10.60">
    <property type="entry name" value="Homeodomain-like"/>
    <property type="match status" value="1"/>
</dbReference>
<feature type="compositionally biased region" description="Polar residues" evidence="10">
    <location>
        <begin position="304"/>
        <end position="313"/>
    </location>
</feature>
<feature type="compositionally biased region" description="Basic and acidic residues" evidence="10">
    <location>
        <begin position="472"/>
        <end position="497"/>
    </location>
</feature>
<dbReference type="Proteomes" id="UP000585474">
    <property type="component" value="Unassembled WGS sequence"/>
</dbReference>
<evidence type="ECO:0000256" key="8">
    <source>
        <dbReference type="ARBA" id="ARBA00023242"/>
    </source>
</evidence>
<feature type="compositionally biased region" description="Basic residues" evidence="10">
    <location>
        <begin position="39"/>
        <end position="49"/>
    </location>
</feature>
<dbReference type="Pfam" id="PF00569">
    <property type="entry name" value="ZZ"/>
    <property type="match status" value="1"/>
</dbReference>
<dbReference type="EMBL" id="BJWL01000464">
    <property type="protein sequence ID" value="GFS46191.1"/>
    <property type="molecule type" value="Genomic_DNA"/>
</dbReference>
<keyword evidence="7" id="KW-0804">Transcription</keyword>
<name>A0A7J0DZV0_9ERIC</name>
<feature type="region of interest" description="Disordered" evidence="10">
    <location>
        <begin position="718"/>
        <end position="769"/>
    </location>
</feature>
<feature type="region of interest" description="Disordered" evidence="10">
    <location>
        <begin position="433"/>
        <end position="611"/>
    </location>
</feature>
<dbReference type="InterPro" id="IPR041984">
    <property type="entry name" value="Rsc8/Ssr1/Ssr2_ZZ"/>
</dbReference>
<feature type="compositionally biased region" description="Basic and acidic residues" evidence="10">
    <location>
        <begin position="341"/>
        <end position="353"/>
    </location>
</feature>
<feature type="compositionally biased region" description="Basic and acidic residues" evidence="10">
    <location>
        <begin position="317"/>
        <end position="328"/>
    </location>
</feature>
<feature type="compositionally biased region" description="Basic and acidic residues" evidence="10">
    <location>
        <begin position="504"/>
        <end position="517"/>
    </location>
</feature>
<keyword evidence="1" id="KW-0217">Developmental protein</keyword>
<dbReference type="PANTHER" id="PTHR12802:SF41">
    <property type="entry name" value="BRAHMA ASSOCIATED PROTEIN 155 KDA"/>
    <property type="match status" value="1"/>
</dbReference>
<sequence>MEEKRKDAGNQLTASSDAADTVTPTKLLEEAPDAEPPSSRRRGGQKRKACNINGGNALAPKTTSSKRQAREKPSASETEAVVPSGTGGRETLRPAEEAGREEAWEALEAKIEAEYAAIRSSDSNAHAVPIPIGESKRNLLNPSHVPVVPRSNVMTPAAPSGLFPESALAEELLRSDGPAVEYHCNSCLADCSRERYHCQKQADLDLCTECFNNGKFDSDMLPTDFIIMEPAEAAGVSGRKWTDQETLLLEALELLYKENWNEIAEHVATKTKAQCILHFIQMPIEDTFMDCDDEIDASIKENAEPTTANNDSSAPKGEPETTESRIGADENQPESVPVEISKPDDASELKVGEETNENCALKALKEAFEAVGSFPTPGGRFSFAESGNPVMALAAFLVRLVEPNAVTALIRSSLQSISGTSSSIDVAEMVEKDAQKNETKNEENQIKENSNSSAQVMGTREEEGLISSNKSDNPDLSKDIATRDAKELDDVTPKAEIHQNSAKEPSDKTLDESDKPDLPIYTAERSAKESEDKKPKEEISSTSAEGPGDRTSEEGTSHTAEAAKNAVVDPDSLPSEKKEPEQLSTSNSIAGSEINTGKEETKDGNNQTEDHHNIDNMKRAAVTALSAAAVKAKLLANQEEDQIRQLATLLIQKTAFFAEMESVVMKIREQMERSKQRLYQERAQIIASRLAFSAPSSRPMQQSLPINRVTMGFSNLAAKPPMGMTSQRPPISRSSMMVGPPPSNTFAPATSAGNPVRPTNQDKIPFATK</sequence>
<dbReference type="SMART" id="SM00717">
    <property type="entry name" value="SANT"/>
    <property type="match status" value="1"/>
</dbReference>
<dbReference type="Gene3D" id="3.30.60.90">
    <property type="match status" value="1"/>
</dbReference>
<dbReference type="PANTHER" id="PTHR12802">
    <property type="entry name" value="SWI/SNF COMPLEX-RELATED"/>
    <property type="match status" value="1"/>
</dbReference>
<keyword evidence="4" id="KW-0862">Zinc</keyword>
<dbReference type="AlphaFoldDB" id="A0A7J0DZV0"/>
<gene>
    <name evidence="14" type="ORF">Acr_00g0100690</name>
</gene>
<evidence type="ECO:0000256" key="7">
    <source>
        <dbReference type="ARBA" id="ARBA00023163"/>
    </source>
</evidence>
<evidence type="ECO:0000259" key="13">
    <source>
        <dbReference type="PROSITE" id="PS51293"/>
    </source>
</evidence>
<dbReference type="GO" id="GO:0003677">
    <property type="term" value="F:DNA binding"/>
    <property type="evidence" value="ECO:0007669"/>
    <property type="project" value="UniProtKB-KW"/>
</dbReference>
<evidence type="ECO:0000313" key="15">
    <source>
        <dbReference type="Proteomes" id="UP000585474"/>
    </source>
</evidence>
<evidence type="ECO:0000256" key="2">
    <source>
        <dbReference type="ARBA" id="ARBA00022723"/>
    </source>
</evidence>
<feature type="compositionally biased region" description="Basic and acidic residues" evidence="10">
    <location>
        <begin position="547"/>
        <end position="556"/>
    </location>
</feature>
<evidence type="ECO:0000256" key="3">
    <source>
        <dbReference type="ARBA" id="ARBA00022771"/>
    </source>
</evidence>
<dbReference type="InterPro" id="IPR032451">
    <property type="entry name" value="SMARCC_C"/>
</dbReference>
<dbReference type="Pfam" id="PF16495">
    <property type="entry name" value="SWIRM-assoc_1"/>
    <property type="match status" value="1"/>
</dbReference>
<evidence type="ECO:0000259" key="12">
    <source>
        <dbReference type="PROSITE" id="PS50135"/>
    </source>
</evidence>
<dbReference type="GO" id="GO:0008270">
    <property type="term" value="F:zinc ion binding"/>
    <property type="evidence" value="ECO:0007669"/>
    <property type="project" value="UniProtKB-KW"/>
</dbReference>
<organism evidence="14 15">
    <name type="scientific">Actinidia rufa</name>
    <dbReference type="NCBI Taxonomy" id="165716"/>
    <lineage>
        <taxon>Eukaryota</taxon>
        <taxon>Viridiplantae</taxon>
        <taxon>Streptophyta</taxon>
        <taxon>Embryophyta</taxon>
        <taxon>Tracheophyta</taxon>
        <taxon>Spermatophyta</taxon>
        <taxon>Magnoliopsida</taxon>
        <taxon>eudicotyledons</taxon>
        <taxon>Gunneridae</taxon>
        <taxon>Pentapetalae</taxon>
        <taxon>asterids</taxon>
        <taxon>Ericales</taxon>
        <taxon>Actinidiaceae</taxon>
        <taxon>Actinidia</taxon>
    </lineage>
</organism>
<dbReference type="InterPro" id="IPR043145">
    <property type="entry name" value="Znf_ZZ_sf"/>
</dbReference>
<dbReference type="PROSITE" id="PS50135">
    <property type="entry name" value="ZF_ZZ_2"/>
    <property type="match status" value="1"/>
</dbReference>
<feature type="compositionally biased region" description="Polar residues" evidence="10">
    <location>
        <begin position="447"/>
        <end position="456"/>
    </location>
</feature>
<dbReference type="CDD" id="cd00167">
    <property type="entry name" value="SANT"/>
    <property type="match status" value="1"/>
</dbReference>
<accession>A0A7J0DZV0</accession>
<keyword evidence="15" id="KW-1185">Reference proteome</keyword>